<dbReference type="EMBL" id="BARW01030069">
    <property type="protein sequence ID" value="GAJ15524.1"/>
    <property type="molecule type" value="Genomic_DNA"/>
</dbReference>
<dbReference type="Pfam" id="PF03480">
    <property type="entry name" value="DctP"/>
    <property type="match status" value="1"/>
</dbReference>
<name>X1UDG8_9ZZZZ</name>
<comment type="similarity">
    <text evidence="1">Belongs to the bacterial solute-binding protein 7 family.</text>
</comment>
<organism evidence="4">
    <name type="scientific">marine sediment metagenome</name>
    <dbReference type="NCBI Taxonomy" id="412755"/>
    <lineage>
        <taxon>unclassified sequences</taxon>
        <taxon>metagenomes</taxon>
        <taxon>ecological metagenomes</taxon>
    </lineage>
</organism>
<accession>X1UDG8</accession>
<dbReference type="GO" id="GO:0055085">
    <property type="term" value="P:transmembrane transport"/>
    <property type="evidence" value="ECO:0007669"/>
    <property type="project" value="InterPro"/>
</dbReference>
<feature type="non-terminal residue" evidence="4">
    <location>
        <position position="208"/>
    </location>
</feature>
<keyword evidence="3" id="KW-0732">Signal</keyword>
<dbReference type="CDD" id="cd13603">
    <property type="entry name" value="PBP2_TRAP_Siap_TeaA_like"/>
    <property type="match status" value="1"/>
</dbReference>
<sequence length="208" mass="23098">MKRLVLIGPICLAVALGIFINEAQVADAAQTVLKLGHITAPGGLLDKHAQRFKELVSTKSKGALRVDVYPAAQLGKMGKILEGLTMGTVDMALESLGFLSRFNKDINFYNLSFLWKTPQEIMHDNYLREVLEKIRKKNNIRTLAYNAVRPALHLWTYTKPVQSLDELKGMKLRVPPAKAYVACWNGLGAIAVAIPWSEVYMSRANSST</sequence>
<evidence type="ECO:0000256" key="3">
    <source>
        <dbReference type="ARBA" id="ARBA00022729"/>
    </source>
</evidence>
<evidence type="ECO:0000313" key="4">
    <source>
        <dbReference type="EMBL" id="GAJ15524.1"/>
    </source>
</evidence>
<evidence type="ECO:0000256" key="1">
    <source>
        <dbReference type="ARBA" id="ARBA00009023"/>
    </source>
</evidence>
<comment type="caution">
    <text evidence="4">The sequence shown here is derived from an EMBL/GenBank/DDBJ whole genome shotgun (WGS) entry which is preliminary data.</text>
</comment>
<dbReference type="AlphaFoldDB" id="X1UDG8"/>
<dbReference type="Gene3D" id="3.40.190.170">
    <property type="entry name" value="Bacterial extracellular solute-binding protein, family 7"/>
    <property type="match status" value="1"/>
</dbReference>
<dbReference type="InterPro" id="IPR038404">
    <property type="entry name" value="TRAP_DctP_sf"/>
</dbReference>
<keyword evidence="2" id="KW-0813">Transport</keyword>
<dbReference type="InterPro" id="IPR018389">
    <property type="entry name" value="DctP_fam"/>
</dbReference>
<dbReference type="PANTHER" id="PTHR33376:SF7">
    <property type="entry name" value="C4-DICARBOXYLATE-BINDING PROTEIN DCTB"/>
    <property type="match status" value="1"/>
</dbReference>
<evidence type="ECO:0000256" key="2">
    <source>
        <dbReference type="ARBA" id="ARBA00022448"/>
    </source>
</evidence>
<dbReference type="NCBIfam" id="NF037995">
    <property type="entry name" value="TRAP_S1"/>
    <property type="match status" value="1"/>
</dbReference>
<proteinExistence type="inferred from homology"/>
<protein>
    <submittedName>
        <fullName evidence="4">Uncharacterized protein</fullName>
    </submittedName>
</protein>
<reference evidence="4" key="1">
    <citation type="journal article" date="2014" name="Front. Microbiol.">
        <title>High frequency of phylogenetically diverse reductive dehalogenase-homologous genes in deep subseafloor sedimentary metagenomes.</title>
        <authorList>
            <person name="Kawai M."/>
            <person name="Futagami T."/>
            <person name="Toyoda A."/>
            <person name="Takaki Y."/>
            <person name="Nishi S."/>
            <person name="Hori S."/>
            <person name="Arai W."/>
            <person name="Tsubouchi T."/>
            <person name="Morono Y."/>
            <person name="Uchiyama I."/>
            <person name="Ito T."/>
            <person name="Fujiyama A."/>
            <person name="Inagaki F."/>
            <person name="Takami H."/>
        </authorList>
    </citation>
    <scope>NUCLEOTIDE SEQUENCE</scope>
    <source>
        <strain evidence="4">Expedition CK06-06</strain>
    </source>
</reference>
<dbReference type="PANTHER" id="PTHR33376">
    <property type="match status" value="1"/>
</dbReference>
<gene>
    <name evidence="4" type="ORF">S12H4_48167</name>
</gene>